<keyword evidence="2" id="KW-1185">Reference proteome</keyword>
<accession>W0DPB9</accession>
<sequence length="67" mass="7347">MTAAAGHPSLRRIRCRVASWTIDGIKPGRRVGLGPHGRSGVGHDFFFLTIALADKLEEHEAIFRVPP</sequence>
<protein>
    <submittedName>
        <fullName evidence="1">Uncharacterized protein</fullName>
    </submittedName>
</protein>
<name>W0DPB9_9GAMM</name>
<dbReference type="STRING" id="713585.THITH_16385"/>
<gene>
    <name evidence="1" type="ORF">THITH_16385</name>
</gene>
<dbReference type="KEGG" id="tti:THITH_16385"/>
<proteinExistence type="predicted"/>
<dbReference type="HOGENOM" id="CLU_2811138_0_0_6"/>
<dbReference type="EMBL" id="CP007029">
    <property type="protein sequence ID" value="AHF00302.1"/>
    <property type="molecule type" value="Genomic_DNA"/>
</dbReference>
<organism evidence="1 2">
    <name type="scientific">Thioalkalivibrio paradoxus ARh 1</name>
    <dbReference type="NCBI Taxonomy" id="713585"/>
    <lineage>
        <taxon>Bacteria</taxon>
        <taxon>Pseudomonadati</taxon>
        <taxon>Pseudomonadota</taxon>
        <taxon>Gammaproteobacteria</taxon>
        <taxon>Chromatiales</taxon>
        <taxon>Ectothiorhodospiraceae</taxon>
        <taxon>Thioalkalivibrio</taxon>
    </lineage>
</organism>
<dbReference type="Proteomes" id="UP000005289">
    <property type="component" value="Chromosome"/>
</dbReference>
<reference evidence="1 2" key="1">
    <citation type="submission" date="2013-12" db="EMBL/GenBank/DDBJ databases">
        <authorList>
            <consortium name="DOE Joint Genome Institute"/>
            <person name="Muyzer G."/>
            <person name="Huntemann M."/>
            <person name="Han J."/>
            <person name="Chen A."/>
            <person name="Kyrpides N."/>
            <person name="Mavromatis K."/>
            <person name="Markowitz V."/>
            <person name="Palaniappan K."/>
            <person name="Ivanova N."/>
            <person name="Schaumberg A."/>
            <person name="Pati A."/>
            <person name="Liolios K."/>
            <person name="Nordberg H.P."/>
            <person name="Cantor M.N."/>
            <person name="Hua S.X."/>
            <person name="Woyke T."/>
        </authorList>
    </citation>
    <scope>NUCLEOTIDE SEQUENCE [LARGE SCALE GENOMIC DNA]</scope>
    <source>
        <strain evidence="1 2">ARh 1</strain>
    </source>
</reference>
<evidence type="ECO:0000313" key="1">
    <source>
        <dbReference type="EMBL" id="AHF00302.1"/>
    </source>
</evidence>
<evidence type="ECO:0000313" key="2">
    <source>
        <dbReference type="Proteomes" id="UP000005289"/>
    </source>
</evidence>
<dbReference type="AlphaFoldDB" id="W0DPB9"/>